<dbReference type="InterPro" id="IPR013783">
    <property type="entry name" value="Ig-like_fold"/>
</dbReference>
<accession>A0A183DM65</accession>
<organism evidence="1">
    <name type="scientific">Gongylonema pulchrum</name>
    <dbReference type="NCBI Taxonomy" id="637853"/>
    <lineage>
        <taxon>Eukaryota</taxon>
        <taxon>Metazoa</taxon>
        <taxon>Ecdysozoa</taxon>
        <taxon>Nematoda</taxon>
        <taxon>Chromadorea</taxon>
        <taxon>Rhabditida</taxon>
        <taxon>Spirurina</taxon>
        <taxon>Spiruromorpha</taxon>
        <taxon>Spiruroidea</taxon>
        <taxon>Gongylonematidae</taxon>
        <taxon>Gongylonema</taxon>
    </lineage>
</organism>
<name>A0A183DM65_9BILA</name>
<reference evidence="1" key="1">
    <citation type="submission" date="2016-06" db="UniProtKB">
        <authorList>
            <consortium name="WormBaseParasite"/>
        </authorList>
    </citation>
    <scope>IDENTIFICATION</scope>
</reference>
<protein>
    <submittedName>
        <fullName evidence="1">Ig-like_bact domain-containing protein</fullName>
    </submittedName>
</protein>
<dbReference type="Gene3D" id="2.60.40.10">
    <property type="entry name" value="Immunoglobulins"/>
    <property type="match status" value="2"/>
</dbReference>
<dbReference type="AlphaFoldDB" id="A0A183DM65"/>
<proteinExistence type="predicted"/>
<evidence type="ECO:0000313" key="1">
    <source>
        <dbReference type="WBParaSite" id="GPUH_0000981701-mRNA-1"/>
    </source>
</evidence>
<dbReference type="SUPFAM" id="SSF48726">
    <property type="entry name" value="Immunoglobulin"/>
    <property type="match status" value="1"/>
</dbReference>
<dbReference type="WBParaSite" id="GPUH_0000981701-mRNA-1">
    <property type="protein sequence ID" value="GPUH_0000981701-mRNA-1"/>
    <property type="gene ID" value="GPUH_0000981701"/>
</dbReference>
<dbReference type="InterPro" id="IPR036179">
    <property type="entry name" value="Ig-like_dom_sf"/>
</dbReference>
<sequence>LPATDKAKPKKVSDTVYQLEIPDADKDVTGDYKVVVSDDEGQEAQSSCKLTVKVPALEFTKGLEDQTVDAGTAAILSVEVNSPPKEVKW</sequence>